<sequence>MPLPVGRQRVTLEFVERTLPSQALDLVVDQLPLVYAEWLIRKGTEWLIERWLGSASVVEPVGRWLPYDRTTAMGAELARLARGATAPPVSSRPPPIPGSRRFWPPTATAHPIGRSTWACRASPTTRPT</sequence>
<dbReference type="Proteomes" id="UP000627984">
    <property type="component" value="Unassembled WGS sequence"/>
</dbReference>
<accession>A0AA37BM42</accession>
<reference evidence="1" key="2">
    <citation type="submission" date="2022-09" db="EMBL/GenBank/DDBJ databases">
        <authorList>
            <person name="Sun Q."/>
            <person name="Ohkuma M."/>
        </authorList>
    </citation>
    <scope>NUCLEOTIDE SEQUENCE</scope>
    <source>
        <strain evidence="1">JCM 3093</strain>
    </source>
</reference>
<dbReference type="EMBL" id="BMQD01000025">
    <property type="protein sequence ID" value="GGK92077.1"/>
    <property type="molecule type" value="Genomic_DNA"/>
</dbReference>
<comment type="caution">
    <text evidence="1">The sequence shown here is derived from an EMBL/GenBank/DDBJ whole genome shotgun (WGS) entry which is preliminary data.</text>
</comment>
<evidence type="ECO:0000313" key="1">
    <source>
        <dbReference type="EMBL" id="GGK92077.1"/>
    </source>
</evidence>
<evidence type="ECO:0000313" key="2">
    <source>
        <dbReference type="Proteomes" id="UP000627984"/>
    </source>
</evidence>
<proteinExistence type="predicted"/>
<protein>
    <submittedName>
        <fullName evidence="1">Uncharacterized protein</fullName>
    </submittedName>
</protein>
<organism evidence="1 2">
    <name type="scientific">Planomonospora parontospora</name>
    <dbReference type="NCBI Taxonomy" id="58119"/>
    <lineage>
        <taxon>Bacteria</taxon>
        <taxon>Bacillati</taxon>
        <taxon>Actinomycetota</taxon>
        <taxon>Actinomycetes</taxon>
        <taxon>Streptosporangiales</taxon>
        <taxon>Streptosporangiaceae</taxon>
        <taxon>Planomonospora</taxon>
    </lineage>
</organism>
<dbReference type="AlphaFoldDB" id="A0AA37BM42"/>
<dbReference type="RefSeq" id="WP_191897709.1">
    <property type="nucleotide sequence ID" value="NZ_BMQD01000025.1"/>
</dbReference>
<gene>
    <name evidence="1" type="ORF">GCM10010126_59280</name>
</gene>
<name>A0AA37BM42_9ACTN</name>
<reference evidence="1" key="1">
    <citation type="journal article" date="2014" name="Int. J. Syst. Evol. Microbiol.">
        <title>Complete genome sequence of Corynebacterium casei LMG S-19264T (=DSM 44701T), isolated from a smear-ripened cheese.</title>
        <authorList>
            <consortium name="US DOE Joint Genome Institute (JGI-PGF)"/>
            <person name="Walter F."/>
            <person name="Albersmeier A."/>
            <person name="Kalinowski J."/>
            <person name="Ruckert C."/>
        </authorList>
    </citation>
    <scope>NUCLEOTIDE SEQUENCE</scope>
    <source>
        <strain evidence="1">JCM 3093</strain>
    </source>
</reference>